<evidence type="ECO:0000256" key="1">
    <source>
        <dbReference type="ARBA" id="ARBA00004141"/>
    </source>
</evidence>
<dbReference type="GO" id="GO:0016874">
    <property type="term" value="F:ligase activity"/>
    <property type="evidence" value="ECO:0007669"/>
    <property type="project" value="UniProtKB-KW"/>
</dbReference>
<dbReference type="AlphaFoldDB" id="A0A1N6H443"/>
<evidence type="ECO:0000313" key="7">
    <source>
        <dbReference type="EMBL" id="SIO14529.1"/>
    </source>
</evidence>
<feature type="transmembrane region" description="Helical" evidence="5">
    <location>
        <begin position="37"/>
        <end position="54"/>
    </location>
</feature>
<keyword evidence="4 5" id="KW-0472">Membrane</keyword>
<feature type="transmembrane region" description="Helical" evidence="5">
    <location>
        <begin position="218"/>
        <end position="236"/>
    </location>
</feature>
<organism evidence="7 8">
    <name type="scientific">Halodesulfovibrio marinisediminis DSM 17456</name>
    <dbReference type="NCBI Taxonomy" id="1121457"/>
    <lineage>
        <taxon>Bacteria</taxon>
        <taxon>Pseudomonadati</taxon>
        <taxon>Thermodesulfobacteriota</taxon>
        <taxon>Desulfovibrionia</taxon>
        <taxon>Desulfovibrionales</taxon>
        <taxon>Desulfovibrionaceae</taxon>
        <taxon>Halodesulfovibrio</taxon>
    </lineage>
</organism>
<dbReference type="GO" id="GO:0016020">
    <property type="term" value="C:membrane"/>
    <property type="evidence" value="ECO:0007669"/>
    <property type="project" value="UniProtKB-SubCell"/>
</dbReference>
<dbReference type="InterPro" id="IPR007016">
    <property type="entry name" value="O-antigen_ligase-rel_domated"/>
</dbReference>
<evidence type="ECO:0000256" key="5">
    <source>
        <dbReference type="SAM" id="Phobius"/>
    </source>
</evidence>
<keyword evidence="8" id="KW-1185">Reference proteome</keyword>
<dbReference type="InterPro" id="IPR051533">
    <property type="entry name" value="WaaL-like"/>
</dbReference>
<dbReference type="PANTHER" id="PTHR37422">
    <property type="entry name" value="TEICHURONIC ACID BIOSYNTHESIS PROTEIN TUAE"/>
    <property type="match status" value="1"/>
</dbReference>
<evidence type="ECO:0000256" key="2">
    <source>
        <dbReference type="ARBA" id="ARBA00022692"/>
    </source>
</evidence>
<feature type="transmembrane region" description="Helical" evidence="5">
    <location>
        <begin position="12"/>
        <end position="31"/>
    </location>
</feature>
<feature type="transmembrane region" description="Helical" evidence="5">
    <location>
        <begin position="112"/>
        <end position="132"/>
    </location>
</feature>
<evidence type="ECO:0000313" key="8">
    <source>
        <dbReference type="Proteomes" id="UP000184694"/>
    </source>
</evidence>
<gene>
    <name evidence="7" type="ORF">SAMN02745161_1995</name>
</gene>
<feature type="transmembrane region" description="Helical" evidence="5">
    <location>
        <begin position="379"/>
        <end position="395"/>
    </location>
</feature>
<dbReference type="PANTHER" id="PTHR37422:SF13">
    <property type="entry name" value="LIPOPOLYSACCHARIDE BIOSYNTHESIS PROTEIN PA4999-RELATED"/>
    <property type="match status" value="1"/>
</dbReference>
<dbReference type="Proteomes" id="UP000184694">
    <property type="component" value="Unassembled WGS sequence"/>
</dbReference>
<keyword evidence="3 5" id="KW-1133">Transmembrane helix</keyword>
<dbReference type="Pfam" id="PF04932">
    <property type="entry name" value="Wzy_C"/>
    <property type="match status" value="1"/>
</dbReference>
<accession>A0A1N6H443</accession>
<protein>
    <submittedName>
        <fullName evidence="7">O-antigen ligase</fullName>
    </submittedName>
</protein>
<evidence type="ECO:0000256" key="4">
    <source>
        <dbReference type="ARBA" id="ARBA00023136"/>
    </source>
</evidence>
<dbReference type="STRING" id="1121457.SAMN02745161_1995"/>
<reference evidence="8" key="1">
    <citation type="submission" date="2016-11" db="EMBL/GenBank/DDBJ databases">
        <authorList>
            <person name="Varghese N."/>
            <person name="Submissions S."/>
        </authorList>
    </citation>
    <scope>NUCLEOTIDE SEQUENCE [LARGE SCALE GENOMIC DNA]</scope>
    <source>
        <strain evidence="8">DSM 17456</strain>
    </source>
</reference>
<sequence>MLYRSLQNPATRLCTSFLFFSTSALMLALGLHFGVKPALYSSGIASFLLTCLLISSEPKKALLLLTPIPFILFVLITPGAPFADARIAGRLACALFAGVGLQLFLTRYSHNTLFLLAAALSISVITGCTYSLISHPEIFNDRLSLHFNNPQYLAFTAAITIFICICYAQTLPKILKHISYVIAPIAAFTIMLTVSRSTYVGLLFSCGIYTLIFHANKIWKYALIAILLLAIAFPLLPAQQQNRLTNTISAPLQDRNIRTRLGMWYSALQGFSESPILGNGLRSFTDFDIQYRSSHLQELKKVSYLTVSDDLTHRWPHPHSLYVSSLFGWGISGSMLLILAFIPAIRFSKGRTKHFLILVTLFNLGYGLTDVYIKSDEGAFFLFFPLGMAYGSILYERYSDALKDSLPEPKLLNAFTDKTACSNLK</sequence>
<comment type="subcellular location">
    <subcellularLocation>
        <location evidence="1">Membrane</location>
        <topology evidence="1">Multi-pass membrane protein</topology>
    </subcellularLocation>
</comment>
<evidence type="ECO:0000259" key="6">
    <source>
        <dbReference type="Pfam" id="PF04932"/>
    </source>
</evidence>
<feature type="transmembrane region" description="Helical" evidence="5">
    <location>
        <begin position="61"/>
        <end position="81"/>
    </location>
</feature>
<feature type="transmembrane region" description="Helical" evidence="5">
    <location>
        <begin position="180"/>
        <end position="212"/>
    </location>
</feature>
<proteinExistence type="predicted"/>
<keyword evidence="2 5" id="KW-0812">Transmembrane</keyword>
<feature type="transmembrane region" description="Helical" evidence="5">
    <location>
        <begin position="87"/>
        <end position="105"/>
    </location>
</feature>
<dbReference type="EMBL" id="FSRG01000005">
    <property type="protein sequence ID" value="SIO14529.1"/>
    <property type="molecule type" value="Genomic_DNA"/>
</dbReference>
<dbReference type="RefSeq" id="WP_084539426.1">
    <property type="nucleotide sequence ID" value="NZ_FSRG01000005.1"/>
</dbReference>
<feature type="domain" description="O-antigen ligase-related" evidence="6">
    <location>
        <begin position="185"/>
        <end position="338"/>
    </location>
</feature>
<name>A0A1N6H443_9BACT</name>
<feature type="transmembrane region" description="Helical" evidence="5">
    <location>
        <begin position="354"/>
        <end position="373"/>
    </location>
</feature>
<evidence type="ECO:0000256" key="3">
    <source>
        <dbReference type="ARBA" id="ARBA00022989"/>
    </source>
</evidence>
<dbReference type="OrthoDB" id="5469233at2"/>
<feature type="transmembrane region" description="Helical" evidence="5">
    <location>
        <begin position="321"/>
        <end position="342"/>
    </location>
</feature>
<feature type="transmembrane region" description="Helical" evidence="5">
    <location>
        <begin position="152"/>
        <end position="168"/>
    </location>
</feature>
<keyword evidence="7" id="KW-0436">Ligase</keyword>